<dbReference type="OrthoDB" id="637389at2"/>
<dbReference type="InterPro" id="IPR050553">
    <property type="entry name" value="Thioredoxin_ResA/DsbE_sf"/>
</dbReference>
<dbReference type="CDD" id="cd02966">
    <property type="entry name" value="TlpA_like_family"/>
    <property type="match status" value="1"/>
</dbReference>
<dbReference type="SUPFAM" id="SSF52833">
    <property type="entry name" value="Thioredoxin-like"/>
    <property type="match status" value="1"/>
</dbReference>
<feature type="chain" id="PRO_5012995696" evidence="5">
    <location>
        <begin position="21"/>
        <end position="373"/>
    </location>
</feature>
<keyword evidence="5" id="KW-0732">Signal</keyword>
<gene>
    <name evidence="7" type="ORF">SAMN05661012_03446</name>
    <name evidence="8" type="ORF">SR876_01610</name>
</gene>
<dbReference type="InterPro" id="IPR000866">
    <property type="entry name" value="AhpC/TSA"/>
</dbReference>
<dbReference type="EMBL" id="CP140154">
    <property type="protein sequence ID" value="WQG90177.1"/>
    <property type="molecule type" value="Genomic_DNA"/>
</dbReference>
<dbReference type="AlphaFoldDB" id="A0A1K1R7D6"/>
<dbReference type="RefSeq" id="WP_072362460.1">
    <property type="nucleotide sequence ID" value="NZ_CP139972.1"/>
</dbReference>
<reference evidence="7 9" key="1">
    <citation type="submission" date="2016-11" db="EMBL/GenBank/DDBJ databases">
        <authorList>
            <person name="Jaros S."/>
            <person name="Januszkiewicz K."/>
            <person name="Wedrychowicz H."/>
        </authorList>
    </citation>
    <scope>NUCLEOTIDE SEQUENCE [LARGE SCALE GENOMIC DNA]</scope>
    <source>
        <strain evidence="7 9">DSM 784</strain>
    </source>
</reference>
<dbReference type="GO" id="GO:0017004">
    <property type="term" value="P:cytochrome complex assembly"/>
    <property type="evidence" value="ECO:0007669"/>
    <property type="project" value="UniProtKB-KW"/>
</dbReference>
<dbReference type="PANTHER" id="PTHR42852:SF6">
    <property type="entry name" value="THIOL:DISULFIDE INTERCHANGE PROTEIN DSBE"/>
    <property type="match status" value="1"/>
</dbReference>
<keyword evidence="3" id="KW-1015">Disulfide bond</keyword>
<evidence type="ECO:0000256" key="5">
    <source>
        <dbReference type="SAM" id="SignalP"/>
    </source>
</evidence>
<reference evidence="8 10" key="2">
    <citation type="submission" date="2023-11" db="EMBL/GenBank/DDBJ databases">
        <title>MicrobeMod: A computational toolkit for identifying prokaryotic methylation and restriction-modification with nanopore sequencing.</title>
        <authorList>
            <person name="Crits-Christoph A."/>
            <person name="Kang S.C."/>
            <person name="Lee H."/>
            <person name="Ostrov N."/>
        </authorList>
    </citation>
    <scope>NUCLEOTIDE SEQUENCE [LARGE SCALE GENOMIC DNA]</scope>
    <source>
        <strain evidence="8 10">ATCC 23090</strain>
    </source>
</reference>
<comment type="subcellular location">
    <subcellularLocation>
        <location evidence="1">Cell envelope</location>
    </subcellularLocation>
</comment>
<dbReference type="PROSITE" id="PS51257">
    <property type="entry name" value="PROKAR_LIPOPROTEIN"/>
    <property type="match status" value="1"/>
</dbReference>
<evidence type="ECO:0000256" key="1">
    <source>
        <dbReference type="ARBA" id="ARBA00004196"/>
    </source>
</evidence>
<accession>A0A1K1R7D6</accession>
<evidence type="ECO:0000256" key="2">
    <source>
        <dbReference type="ARBA" id="ARBA00022748"/>
    </source>
</evidence>
<evidence type="ECO:0000256" key="4">
    <source>
        <dbReference type="ARBA" id="ARBA00023284"/>
    </source>
</evidence>
<evidence type="ECO:0000256" key="3">
    <source>
        <dbReference type="ARBA" id="ARBA00023157"/>
    </source>
</evidence>
<dbReference type="GO" id="GO:0030313">
    <property type="term" value="C:cell envelope"/>
    <property type="evidence" value="ECO:0007669"/>
    <property type="project" value="UniProtKB-SubCell"/>
</dbReference>
<dbReference type="GO" id="GO:0016209">
    <property type="term" value="F:antioxidant activity"/>
    <property type="evidence" value="ECO:0007669"/>
    <property type="project" value="InterPro"/>
</dbReference>
<dbReference type="InterPro" id="IPR036249">
    <property type="entry name" value="Thioredoxin-like_sf"/>
</dbReference>
<dbReference type="PANTHER" id="PTHR42852">
    <property type="entry name" value="THIOL:DISULFIDE INTERCHANGE PROTEIN DSBE"/>
    <property type="match status" value="1"/>
</dbReference>
<dbReference type="Proteomes" id="UP000183788">
    <property type="component" value="Unassembled WGS sequence"/>
</dbReference>
<feature type="signal peptide" evidence="5">
    <location>
        <begin position="1"/>
        <end position="20"/>
    </location>
</feature>
<proteinExistence type="predicted"/>
<dbReference type="Pfam" id="PF00578">
    <property type="entry name" value="AhpC-TSA"/>
    <property type="match status" value="1"/>
</dbReference>
<keyword evidence="10" id="KW-1185">Reference proteome</keyword>
<evidence type="ECO:0000313" key="8">
    <source>
        <dbReference type="EMBL" id="WQG90177.1"/>
    </source>
</evidence>
<keyword evidence="2" id="KW-0201">Cytochrome c-type biogenesis</keyword>
<dbReference type="STRING" id="1004.SAMN05661012_03446"/>
<protein>
    <submittedName>
        <fullName evidence="7">Peroxiredoxin</fullName>
    </submittedName>
    <submittedName>
        <fullName evidence="8">TlpA disulfide reductase family protein</fullName>
    </submittedName>
</protein>
<evidence type="ECO:0000313" key="7">
    <source>
        <dbReference type="EMBL" id="SFW67542.1"/>
    </source>
</evidence>
<keyword evidence="4" id="KW-0676">Redox-active center</keyword>
<feature type="domain" description="Alkyl hydroperoxide reductase subunit C/ Thiol specific antioxidant" evidence="6">
    <location>
        <begin position="240"/>
        <end position="354"/>
    </location>
</feature>
<dbReference type="Proteomes" id="UP001326715">
    <property type="component" value="Chromosome"/>
</dbReference>
<sequence>MPPRYLPLSLLVAILLFASACKQSPQQISISGHIEGLKDSILFIAIPKEDSYHTFDSYETYDFNNDDYKYVPVKNGSFSWIQAYNGPQHLVLKISSHTVTLFTGKTDIEILGRADSLANLRISGSVAQQEFEALRSIMMEIWKKELYLGGVLSKVRDTNLLKEIEPQYDSVMALKKLKTEQFIASHPGSIVSVGIIKELAYDGDPAYLDSLNKLLTPEIVATPAGQRLEEKLAVLRRGAVGQVFRDFEQIDLKGDTVRLADYKGKYLLVFYWVSYTKEENLEVLRLYKCYRKKGFDVLGVFIGEDRARWKDMVAWYGLPWKQVSDLEWIHGHLAREYGIRSMPNNFLLDPKGVIIGRDMSMKELETKLCEVVH</sequence>
<organism evidence="7 9">
    <name type="scientific">Chitinophaga sancti</name>
    <dbReference type="NCBI Taxonomy" id="1004"/>
    <lineage>
        <taxon>Bacteria</taxon>
        <taxon>Pseudomonadati</taxon>
        <taxon>Bacteroidota</taxon>
        <taxon>Chitinophagia</taxon>
        <taxon>Chitinophagales</taxon>
        <taxon>Chitinophagaceae</taxon>
        <taxon>Chitinophaga</taxon>
    </lineage>
</organism>
<name>A0A1K1R7D6_9BACT</name>
<dbReference type="Gene3D" id="3.40.30.10">
    <property type="entry name" value="Glutaredoxin"/>
    <property type="match status" value="1"/>
</dbReference>
<dbReference type="GO" id="GO:0016491">
    <property type="term" value="F:oxidoreductase activity"/>
    <property type="evidence" value="ECO:0007669"/>
    <property type="project" value="InterPro"/>
</dbReference>
<evidence type="ECO:0000259" key="6">
    <source>
        <dbReference type="Pfam" id="PF00578"/>
    </source>
</evidence>
<evidence type="ECO:0000313" key="10">
    <source>
        <dbReference type="Proteomes" id="UP001326715"/>
    </source>
</evidence>
<evidence type="ECO:0000313" key="9">
    <source>
        <dbReference type="Proteomes" id="UP000183788"/>
    </source>
</evidence>
<dbReference type="EMBL" id="FPIZ01000010">
    <property type="protein sequence ID" value="SFW67542.1"/>
    <property type="molecule type" value="Genomic_DNA"/>
</dbReference>